<name>A0ABR1JZ77_9AGAR</name>
<evidence type="ECO:0000313" key="7">
    <source>
        <dbReference type="EMBL" id="KAK7469380.1"/>
    </source>
</evidence>
<proteinExistence type="inferred from homology"/>
<evidence type="ECO:0000313" key="8">
    <source>
        <dbReference type="Proteomes" id="UP001498398"/>
    </source>
</evidence>
<comment type="caution">
    <text evidence="7">The sequence shown here is derived from an EMBL/GenBank/DDBJ whole genome shotgun (WGS) entry which is preliminary data.</text>
</comment>
<reference evidence="7 8" key="1">
    <citation type="submission" date="2024-01" db="EMBL/GenBank/DDBJ databases">
        <title>A draft genome for the cacao thread blight pathogen Marasmiellus scandens.</title>
        <authorList>
            <person name="Baruah I.K."/>
            <person name="Leung J."/>
            <person name="Bukari Y."/>
            <person name="Amoako-Attah I."/>
            <person name="Meinhardt L.W."/>
            <person name="Bailey B.A."/>
            <person name="Cohen S.P."/>
        </authorList>
    </citation>
    <scope>NUCLEOTIDE SEQUENCE [LARGE SCALE GENOMIC DNA]</scope>
    <source>
        <strain evidence="7 8">GH-19</strain>
    </source>
</reference>
<dbReference type="EMBL" id="JBANRG010000003">
    <property type="protein sequence ID" value="KAK7469380.1"/>
    <property type="molecule type" value="Genomic_DNA"/>
</dbReference>
<accession>A0ABR1JZ77</accession>
<evidence type="ECO:0000256" key="1">
    <source>
        <dbReference type="ARBA" id="ARBA00004173"/>
    </source>
</evidence>
<evidence type="ECO:0000256" key="4">
    <source>
        <dbReference type="ARBA" id="ARBA00035129"/>
    </source>
</evidence>
<dbReference type="SMART" id="SM01238">
    <property type="entry name" value="IGR"/>
    <property type="match status" value="1"/>
</dbReference>
<evidence type="ECO:0000256" key="5">
    <source>
        <dbReference type="SAM" id="MobiDB-lite"/>
    </source>
</evidence>
<evidence type="ECO:0000259" key="6">
    <source>
        <dbReference type="SMART" id="SM01238"/>
    </source>
</evidence>
<evidence type="ECO:0000256" key="3">
    <source>
        <dbReference type="ARBA" id="ARBA00023128"/>
    </source>
</evidence>
<dbReference type="PANTHER" id="PTHR28235">
    <property type="entry name" value="PROTEIN FYV4, MITOCHONDRIAL"/>
    <property type="match status" value="1"/>
</dbReference>
<dbReference type="InterPro" id="IPR039603">
    <property type="entry name" value="Ribosomal_mS41"/>
</dbReference>
<dbReference type="Proteomes" id="UP001498398">
    <property type="component" value="Unassembled WGS sequence"/>
</dbReference>
<feature type="region of interest" description="Disordered" evidence="5">
    <location>
        <begin position="109"/>
        <end position="136"/>
    </location>
</feature>
<keyword evidence="3" id="KW-0496">Mitochondrion</keyword>
<comment type="similarity">
    <text evidence="2">Belongs to the mitochondrion-specific ribosomal protein mS41 family.</text>
</comment>
<dbReference type="PANTHER" id="PTHR28235:SF1">
    <property type="entry name" value="SMALL RIBOSOMAL SUBUNIT PROTEIN MS41"/>
    <property type="match status" value="1"/>
</dbReference>
<feature type="compositionally biased region" description="Basic residues" evidence="5">
    <location>
        <begin position="126"/>
        <end position="136"/>
    </location>
</feature>
<dbReference type="Pfam" id="PF09597">
    <property type="entry name" value="SAM_Ribosomal_mS41"/>
    <property type="match status" value="1"/>
</dbReference>
<comment type="subcellular location">
    <subcellularLocation>
        <location evidence="1">Mitochondrion</location>
    </subcellularLocation>
</comment>
<evidence type="ECO:0000256" key="2">
    <source>
        <dbReference type="ARBA" id="ARBA00010492"/>
    </source>
</evidence>
<gene>
    <name evidence="7" type="ORF">VKT23_003855</name>
</gene>
<protein>
    <recommendedName>
        <fullName evidence="4">Small ribosomal subunit protein mS41</fullName>
    </recommendedName>
</protein>
<organism evidence="7 8">
    <name type="scientific">Marasmiellus scandens</name>
    <dbReference type="NCBI Taxonomy" id="2682957"/>
    <lineage>
        <taxon>Eukaryota</taxon>
        <taxon>Fungi</taxon>
        <taxon>Dikarya</taxon>
        <taxon>Basidiomycota</taxon>
        <taxon>Agaricomycotina</taxon>
        <taxon>Agaricomycetes</taxon>
        <taxon>Agaricomycetidae</taxon>
        <taxon>Agaricales</taxon>
        <taxon>Marasmiineae</taxon>
        <taxon>Omphalotaceae</taxon>
        <taxon>Marasmiellus</taxon>
    </lineage>
</organism>
<dbReference type="InterPro" id="IPR019083">
    <property type="entry name" value="SAM_Ribosomal_mS41"/>
</dbReference>
<feature type="domain" description="Small ribosomal subunit protein mS41 SAM" evidence="6">
    <location>
        <begin position="43"/>
        <end position="97"/>
    </location>
</feature>
<keyword evidence="8" id="KW-1185">Reference proteome</keyword>
<sequence>MFSLGLVNSRCSGFLVPSLARTFINRAVNRPIPPTNADLIATPQDFLKKIGRNMDTKLSVESWEQLWTTSGLGMRKLGLSVRDRRYALWCMEKFRRGIPIEEFAHEPKPKKTIRGWGPAVQDGKRIRSRRLKNKSK</sequence>